<comment type="caution">
    <text evidence="1">The sequence shown here is derived from an EMBL/GenBank/DDBJ whole genome shotgun (WGS) entry which is preliminary data.</text>
</comment>
<dbReference type="AlphaFoldDB" id="U7QFW1"/>
<dbReference type="EMBL" id="AUZM01000041">
    <property type="protein sequence ID" value="ERT06167.1"/>
    <property type="molecule type" value="Genomic_DNA"/>
</dbReference>
<sequence length="152" mass="17359">MSQFELLNDDTAILMIYQDTFTVARLKELASNKLNSYLTKKYGNSGISLTDLFCNSNLSIIESEVKISMNDIQLIFPTDGIECKLLNFDTRQWTAGKIKIIADVKFSSSFLGNDHYRNVKINELKLEFATDEPPLSDIETSLDEFRKQNQES</sequence>
<name>U7QFW1_9CYAN</name>
<reference evidence="1 2" key="1">
    <citation type="journal article" date="2013" name="Front. Microbiol.">
        <title>Comparative genomic analyses of the cyanobacterium, Lyngbya aestuarii BL J, a powerful hydrogen producer.</title>
        <authorList>
            <person name="Kothari A."/>
            <person name="Vaughn M."/>
            <person name="Garcia-Pichel F."/>
        </authorList>
    </citation>
    <scope>NUCLEOTIDE SEQUENCE [LARGE SCALE GENOMIC DNA]</scope>
    <source>
        <strain evidence="1 2">BL J</strain>
    </source>
</reference>
<proteinExistence type="predicted"/>
<dbReference type="Pfam" id="PF08872">
    <property type="entry name" value="KGK"/>
    <property type="match status" value="1"/>
</dbReference>
<gene>
    <name evidence="1" type="ORF">M595_3883</name>
</gene>
<dbReference type="InterPro" id="IPR014971">
    <property type="entry name" value="KGK"/>
</dbReference>
<protein>
    <submittedName>
        <fullName evidence="1">KGK domain protein</fullName>
    </submittedName>
</protein>
<organism evidence="1 2">
    <name type="scientific">Lyngbya aestuarii BL J</name>
    <dbReference type="NCBI Taxonomy" id="1348334"/>
    <lineage>
        <taxon>Bacteria</taxon>
        <taxon>Bacillati</taxon>
        <taxon>Cyanobacteriota</taxon>
        <taxon>Cyanophyceae</taxon>
        <taxon>Oscillatoriophycideae</taxon>
        <taxon>Oscillatoriales</taxon>
        <taxon>Microcoleaceae</taxon>
        <taxon>Lyngbya</taxon>
    </lineage>
</organism>
<accession>U7QFW1</accession>
<evidence type="ECO:0000313" key="2">
    <source>
        <dbReference type="Proteomes" id="UP000017127"/>
    </source>
</evidence>
<evidence type="ECO:0000313" key="1">
    <source>
        <dbReference type="EMBL" id="ERT06167.1"/>
    </source>
</evidence>
<dbReference type="Proteomes" id="UP000017127">
    <property type="component" value="Unassembled WGS sequence"/>
</dbReference>
<dbReference type="OrthoDB" id="454733at2"/>
<keyword evidence="2" id="KW-1185">Reference proteome</keyword>
<dbReference type="RefSeq" id="WP_023067608.1">
    <property type="nucleotide sequence ID" value="NZ_AUZM01000041.1"/>
</dbReference>